<evidence type="ECO:0000259" key="1">
    <source>
        <dbReference type="Pfam" id="PF13521"/>
    </source>
</evidence>
<feature type="domain" description="NadR/Ttd14 AAA" evidence="1">
    <location>
        <begin position="4"/>
        <end position="101"/>
    </location>
</feature>
<accession>A0ABT7VV95</accession>
<organism evidence="2 3">
    <name type="scientific">Candidatus Marithioploca araucensis</name>
    <dbReference type="NCBI Taxonomy" id="70273"/>
    <lineage>
        <taxon>Bacteria</taxon>
        <taxon>Pseudomonadati</taxon>
        <taxon>Pseudomonadota</taxon>
        <taxon>Gammaproteobacteria</taxon>
        <taxon>Thiotrichales</taxon>
        <taxon>Thiotrichaceae</taxon>
        <taxon>Candidatus Marithioploca</taxon>
    </lineage>
</organism>
<comment type="caution">
    <text evidence="2">The sequence shown here is derived from an EMBL/GenBank/DDBJ whole genome shotgun (WGS) entry which is preliminary data.</text>
</comment>
<keyword evidence="3" id="KW-1185">Reference proteome</keyword>
<sequence length="186" mass="21023">MIKRIGISGSHRTGKTTLAKKISTDRGIPFVQTSTSHVFKQHGLHPAAPMDFKTRLWIQHHVIESAITVWQAETGSFVTDRTPIDFMAYTLADIQGNTQVDFAQLETYLARCFEVTHQFFTTLAVLQPAIPLVYEEGKAALNQAYIEHLNTLVIGLCHDERLKCHSIVVKREVVSLEDRIRAVLIR</sequence>
<reference evidence="2" key="1">
    <citation type="submission" date="2023-06" db="EMBL/GenBank/DDBJ databases">
        <title>Uncultivated large filamentous bacteria from sulfidic sediments reveal new species and different genomic features in energy metabolism and defense.</title>
        <authorList>
            <person name="Fonseca A."/>
        </authorList>
    </citation>
    <scope>NUCLEOTIDE SEQUENCE</scope>
    <source>
        <strain evidence="2">HSG4</strain>
    </source>
</reference>
<protein>
    <submittedName>
        <fullName evidence="2">AAA family ATPase</fullName>
    </submittedName>
</protein>
<dbReference type="Proteomes" id="UP001171945">
    <property type="component" value="Unassembled WGS sequence"/>
</dbReference>
<dbReference type="InterPro" id="IPR027417">
    <property type="entry name" value="P-loop_NTPase"/>
</dbReference>
<proteinExistence type="predicted"/>
<evidence type="ECO:0000313" key="2">
    <source>
        <dbReference type="EMBL" id="MDM8563502.1"/>
    </source>
</evidence>
<dbReference type="Gene3D" id="3.40.50.300">
    <property type="entry name" value="P-loop containing nucleotide triphosphate hydrolases"/>
    <property type="match status" value="1"/>
</dbReference>
<gene>
    <name evidence="2" type="ORF">QUF54_09130</name>
</gene>
<dbReference type="Pfam" id="PF13521">
    <property type="entry name" value="AAA_28"/>
    <property type="match status" value="1"/>
</dbReference>
<dbReference type="InterPro" id="IPR038727">
    <property type="entry name" value="NadR/Ttd14_AAA_dom"/>
</dbReference>
<dbReference type="EMBL" id="JAUCGM010000679">
    <property type="protein sequence ID" value="MDM8563502.1"/>
    <property type="molecule type" value="Genomic_DNA"/>
</dbReference>
<dbReference type="SUPFAM" id="SSF52540">
    <property type="entry name" value="P-loop containing nucleoside triphosphate hydrolases"/>
    <property type="match status" value="1"/>
</dbReference>
<evidence type="ECO:0000313" key="3">
    <source>
        <dbReference type="Proteomes" id="UP001171945"/>
    </source>
</evidence>
<name>A0ABT7VV95_9GAMM</name>